<gene>
    <name evidence="2" type="ORF">Pfra01_001509800</name>
</gene>
<comment type="caution">
    <text evidence="2">The sequence shown here is derived from an EMBL/GenBank/DDBJ whole genome shotgun (WGS) entry which is preliminary data.</text>
</comment>
<reference evidence="2" key="1">
    <citation type="submission" date="2023-04" db="EMBL/GenBank/DDBJ databases">
        <title>Phytophthora fragariaefolia NBRC 109709.</title>
        <authorList>
            <person name="Ichikawa N."/>
            <person name="Sato H."/>
            <person name="Tonouchi N."/>
        </authorList>
    </citation>
    <scope>NUCLEOTIDE SEQUENCE</scope>
    <source>
        <strain evidence="2">NBRC 109709</strain>
    </source>
</reference>
<dbReference type="EMBL" id="BSXT01001610">
    <property type="protein sequence ID" value="GMF43952.1"/>
    <property type="molecule type" value="Genomic_DNA"/>
</dbReference>
<name>A0A9W6XPK1_9STRA</name>
<proteinExistence type="predicted"/>
<accession>A0A9W6XPK1</accession>
<feature type="region of interest" description="Disordered" evidence="1">
    <location>
        <begin position="40"/>
        <end position="78"/>
    </location>
</feature>
<keyword evidence="3" id="KW-1185">Reference proteome</keyword>
<dbReference type="Proteomes" id="UP001165121">
    <property type="component" value="Unassembled WGS sequence"/>
</dbReference>
<organism evidence="2 3">
    <name type="scientific">Phytophthora fragariaefolia</name>
    <dbReference type="NCBI Taxonomy" id="1490495"/>
    <lineage>
        <taxon>Eukaryota</taxon>
        <taxon>Sar</taxon>
        <taxon>Stramenopiles</taxon>
        <taxon>Oomycota</taxon>
        <taxon>Peronosporomycetes</taxon>
        <taxon>Peronosporales</taxon>
        <taxon>Peronosporaceae</taxon>
        <taxon>Phytophthora</taxon>
    </lineage>
</organism>
<dbReference type="AlphaFoldDB" id="A0A9W6XPK1"/>
<sequence>MTAELDTGMDITVELAVDEATKDVLDNGVDVWVELRTGAEATTGSADEGALVTTPSSASSPSRRRALDLSGGTDQDSRSVALPAAADLPVSGGVSPSLLAASIRDVQDSCTPRSSRSAMGLSSDESTATIVLSDGEVEESSEKTRRGPVLRSKAASTEFRSALLQESLEADNDDVLGQIDFAPVGSLGRPSDIAQPSGSVGADSRGVSSGQSKSAATTSPRSSTTRKPKQTSQVVTTLSSMPGAD</sequence>
<feature type="region of interest" description="Disordered" evidence="1">
    <location>
        <begin position="180"/>
        <end position="245"/>
    </location>
</feature>
<feature type="compositionally biased region" description="Low complexity" evidence="1">
    <location>
        <begin position="212"/>
        <end position="223"/>
    </location>
</feature>
<evidence type="ECO:0000313" key="2">
    <source>
        <dbReference type="EMBL" id="GMF43952.1"/>
    </source>
</evidence>
<protein>
    <submittedName>
        <fullName evidence="2">Unnamed protein product</fullName>
    </submittedName>
</protein>
<feature type="compositionally biased region" description="Polar residues" evidence="1">
    <location>
        <begin position="230"/>
        <end position="245"/>
    </location>
</feature>
<evidence type="ECO:0000313" key="3">
    <source>
        <dbReference type="Proteomes" id="UP001165121"/>
    </source>
</evidence>
<feature type="region of interest" description="Disordered" evidence="1">
    <location>
        <begin position="110"/>
        <end position="156"/>
    </location>
</feature>
<evidence type="ECO:0000256" key="1">
    <source>
        <dbReference type="SAM" id="MobiDB-lite"/>
    </source>
</evidence>